<dbReference type="GeneID" id="105134044"/>
<proteinExistence type="inferred from homology"/>
<comment type="subcellular location">
    <subcellularLocation>
        <location evidence="1">Golgi apparatus membrane</location>
        <topology evidence="1">Single-pass type II membrane protein</topology>
    </subcellularLocation>
</comment>
<keyword evidence="6" id="KW-1133">Transmembrane helix</keyword>
<feature type="domain" description="Exostosin GT47" evidence="7">
    <location>
        <begin position="115"/>
        <end position="415"/>
    </location>
</feature>
<dbReference type="InterPro" id="IPR040911">
    <property type="entry name" value="Exostosin_GT47"/>
</dbReference>
<evidence type="ECO:0000256" key="3">
    <source>
        <dbReference type="ARBA" id="ARBA00022676"/>
    </source>
</evidence>
<dbReference type="Pfam" id="PF03016">
    <property type="entry name" value="Exostosin_GT47"/>
    <property type="match status" value="1"/>
</dbReference>
<evidence type="ECO:0000256" key="1">
    <source>
        <dbReference type="ARBA" id="ARBA00004323"/>
    </source>
</evidence>
<dbReference type="RefSeq" id="XP_011036586.1">
    <property type="nucleotide sequence ID" value="XM_011038284.1"/>
</dbReference>
<keyword evidence="3" id="KW-0328">Glycosyltransferase</keyword>
<evidence type="ECO:0000313" key="9">
    <source>
        <dbReference type="RefSeq" id="XP_011036586.1"/>
    </source>
</evidence>
<name>A0AAJ6UWK8_POPEU</name>
<keyword evidence="4" id="KW-0735">Signal-anchor</keyword>
<protein>
    <submittedName>
        <fullName evidence="9">Probable glycosyltransferase At5g11130</fullName>
    </submittedName>
</protein>
<dbReference type="AlphaFoldDB" id="A0AAJ6UWK8"/>
<evidence type="ECO:0000256" key="2">
    <source>
        <dbReference type="ARBA" id="ARBA00010271"/>
    </source>
</evidence>
<keyword evidence="3" id="KW-0808">Transferase</keyword>
<keyword evidence="5" id="KW-0333">Golgi apparatus</keyword>
<feature type="transmembrane region" description="Helical" evidence="6">
    <location>
        <begin position="6"/>
        <end position="25"/>
    </location>
</feature>
<dbReference type="PANTHER" id="PTHR11062:SF365">
    <property type="entry name" value="EXOSTOSIN GT47 DOMAIN-CONTAINING PROTEIN"/>
    <property type="match status" value="1"/>
</dbReference>
<dbReference type="GO" id="GO:0000139">
    <property type="term" value="C:Golgi membrane"/>
    <property type="evidence" value="ECO:0007669"/>
    <property type="project" value="UniProtKB-SubCell"/>
</dbReference>
<keyword evidence="6" id="KW-0472">Membrane</keyword>
<evidence type="ECO:0000313" key="8">
    <source>
        <dbReference type="Proteomes" id="UP000694918"/>
    </source>
</evidence>
<evidence type="ECO:0000256" key="6">
    <source>
        <dbReference type="SAM" id="Phobius"/>
    </source>
</evidence>
<accession>A0AAJ6UWK8</accession>
<keyword evidence="6" id="KW-0812">Transmembrane</keyword>
<dbReference type="GO" id="GO:0016757">
    <property type="term" value="F:glycosyltransferase activity"/>
    <property type="evidence" value="ECO:0007669"/>
    <property type="project" value="UniProtKB-KW"/>
</dbReference>
<gene>
    <name evidence="9" type="primary">LOC105134044</name>
</gene>
<dbReference type="InterPro" id="IPR004263">
    <property type="entry name" value="Exostosin"/>
</dbReference>
<dbReference type="KEGG" id="peu:105134044"/>
<evidence type="ECO:0000256" key="5">
    <source>
        <dbReference type="ARBA" id="ARBA00023034"/>
    </source>
</evidence>
<evidence type="ECO:0000259" key="7">
    <source>
        <dbReference type="Pfam" id="PF03016"/>
    </source>
</evidence>
<keyword evidence="8" id="KW-1185">Reference proteome</keyword>
<organism evidence="8 9">
    <name type="scientific">Populus euphratica</name>
    <name type="common">Euphrates poplar</name>
    <dbReference type="NCBI Taxonomy" id="75702"/>
    <lineage>
        <taxon>Eukaryota</taxon>
        <taxon>Viridiplantae</taxon>
        <taxon>Streptophyta</taxon>
        <taxon>Embryophyta</taxon>
        <taxon>Tracheophyta</taxon>
        <taxon>Spermatophyta</taxon>
        <taxon>Magnoliopsida</taxon>
        <taxon>eudicotyledons</taxon>
        <taxon>Gunneridae</taxon>
        <taxon>Pentapetalae</taxon>
        <taxon>rosids</taxon>
        <taxon>fabids</taxon>
        <taxon>Malpighiales</taxon>
        <taxon>Salicaceae</taxon>
        <taxon>Saliceae</taxon>
        <taxon>Populus</taxon>
    </lineage>
</organism>
<feature type="transmembrane region" description="Helical" evidence="6">
    <location>
        <begin position="181"/>
        <end position="198"/>
    </location>
</feature>
<dbReference type="PANTHER" id="PTHR11062">
    <property type="entry name" value="EXOSTOSIN HEPARAN SULFATE GLYCOSYLTRANSFERASE -RELATED"/>
    <property type="match status" value="1"/>
</dbReference>
<comment type="similarity">
    <text evidence="2">Belongs to the glycosyltransferase 47 family.</text>
</comment>
<evidence type="ECO:0000256" key="4">
    <source>
        <dbReference type="ARBA" id="ARBA00022968"/>
    </source>
</evidence>
<sequence>MADLVYSTPCILCPLILLVLLFYSFNSFSTKTSASLSNNLSNTSEMIPPIPSVVKDDHFYNTTNCSKSVQKGPHRKSRIETMEEGLARARAAIRKATQMRNYTSYKKESFVPRGSIYINPYAFHQSHIEMERRFRVWAYREGEQPLFHRGPMNDIYSIEGQIIDELDSGKSPFSANNPDEALAFFVPVSIASILHFIYRPYVTYSRKQIQDIAEDYIGLISSKYPYWNRSSGADHFMISCHDWAPDVSAANPDLYRNFIRVLCNANSSEGFKPARDVSLPEFKLPRGKLEPEHILQPCDNNRSILAFFAGGSHGSVRKILFKHWKEEDNDIQVYKYLPETLNYTEQMSKSRYCLCPSGWEVASPRVVEAIYSGCVPVIISDCYVLPFSDVLDWSKFSVQVPVSGIPEIKTILQSIPVEEYLEKQKRVVQVQKHFKLHRPAKPFDVVHMVMHSVWLRRLNIRLPR</sequence>
<dbReference type="Proteomes" id="UP000694918">
    <property type="component" value="Unplaced"/>
</dbReference>
<reference evidence="9" key="1">
    <citation type="submission" date="2025-08" db="UniProtKB">
        <authorList>
            <consortium name="RefSeq"/>
        </authorList>
    </citation>
    <scope>IDENTIFICATION</scope>
</reference>